<comment type="caution">
    <text evidence="2">The sequence shown here is derived from an EMBL/GenBank/DDBJ whole genome shotgun (WGS) entry which is preliminary data.</text>
</comment>
<name>A0A084ESY5_SPHYA</name>
<feature type="domain" description="Helix-turn-helix" evidence="1">
    <location>
        <begin position="17"/>
        <end position="63"/>
    </location>
</feature>
<dbReference type="Pfam" id="PF12728">
    <property type="entry name" value="HTH_17"/>
    <property type="match status" value="1"/>
</dbReference>
<sequence>MDDSDKRARVARQSNPFLTMKQAAFHLGLSLRSFQRLQAAGTGPRGRRHGRSWRFHIDDIEAWSRDSGTGGDHD</sequence>
<evidence type="ECO:0000313" key="2">
    <source>
        <dbReference type="EMBL" id="KEZ21077.1"/>
    </source>
</evidence>
<organism evidence="2 3">
    <name type="scientific">Sphingobium yanoikuyae</name>
    <name type="common">Sphingomonas yanoikuyae</name>
    <dbReference type="NCBI Taxonomy" id="13690"/>
    <lineage>
        <taxon>Bacteria</taxon>
        <taxon>Pseudomonadati</taxon>
        <taxon>Pseudomonadota</taxon>
        <taxon>Alphaproteobacteria</taxon>
        <taxon>Sphingomonadales</taxon>
        <taxon>Sphingomonadaceae</taxon>
        <taxon>Sphingobium</taxon>
    </lineage>
</organism>
<dbReference type="RefSeq" id="WP_037516603.1">
    <property type="nucleotide sequence ID" value="NZ_JGVR01000002.1"/>
</dbReference>
<dbReference type="Proteomes" id="UP000028534">
    <property type="component" value="Unassembled WGS sequence"/>
</dbReference>
<dbReference type="InterPro" id="IPR041657">
    <property type="entry name" value="HTH_17"/>
</dbReference>
<reference evidence="2 3" key="1">
    <citation type="submission" date="2014-03" db="EMBL/GenBank/DDBJ databases">
        <title>Genome sequence of Sphingobium yanoikuyae B1.</title>
        <authorList>
            <person name="Gan H.M."/>
            <person name="Gan H.Y."/>
            <person name="Savka M.A."/>
        </authorList>
    </citation>
    <scope>NUCLEOTIDE SEQUENCE [LARGE SCALE GENOMIC DNA]</scope>
    <source>
        <strain evidence="2 3">B1</strain>
    </source>
</reference>
<proteinExistence type="predicted"/>
<evidence type="ECO:0000259" key="1">
    <source>
        <dbReference type="Pfam" id="PF12728"/>
    </source>
</evidence>
<accession>A0A084ESY5</accession>
<evidence type="ECO:0000313" key="3">
    <source>
        <dbReference type="Proteomes" id="UP000028534"/>
    </source>
</evidence>
<dbReference type="SUPFAM" id="SSF46955">
    <property type="entry name" value="Putative DNA-binding domain"/>
    <property type="match status" value="1"/>
</dbReference>
<dbReference type="InterPro" id="IPR009061">
    <property type="entry name" value="DNA-bd_dom_put_sf"/>
</dbReference>
<dbReference type="AlphaFoldDB" id="A0A084ESY5"/>
<protein>
    <submittedName>
        <fullName evidence="2">Excisionase family DNA binding domain-containing protein</fullName>
    </submittedName>
</protein>
<dbReference type="PATRIC" id="fig|13690.10.peg.547"/>
<gene>
    <name evidence="2" type="ORF">CP98_00526</name>
</gene>
<dbReference type="eggNOG" id="COG3311">
    <property type="taxonomic scope" value="Bacteria"/>
</dbReference>
<dbReference type="EMBL" id="JGVR01000002">
    <property type="protein sequence ID" value="KEZ21077.1"/>
    <property type="molecule type" value="Genomic_DNA"/>
</dbReference>